<evidence type="ECO:0000256" key="4">
    <source>
        <dbReference type="ARBA" id="ARBA00023136"/>
    </source>
</evidence>
<dbReference type="Pfam" id="PF07690">
    <property type="entry name" value="MFS_1"/>
    <property type="match status" value="1"/>
</dbReference>
<evidence type="ECO:0000256" key="2">
    <source>
        <dbReference type="ARBA" id="ARBA00022692"/>
    </source>
</evidence>
<dbReference type="PANTHER" id="PTHR23542">
    <property type="match status" value="1"/>
</dbReference>
<evidence type="ECO:0000259" key="5">
    <source>
        <dbReference type="PROSITE" id="PS50850"/>
    </source>
</evidence>
<evidence type="ECO:0000256" key="1">
    <source>
        <dbReference type="ARBA" id="ARBA00004651"/>
    </source>
</evidence>
<comment type="caution">
    <text evidence="6">The sequence shown here is derived from an EMBL/GenBank/DDBJ whole genome shotgun (WGS) entry which is preliminary data.</text>
</comment>
<accession>A0A369M5M0</accession>
<comment type="subcellular location">
    <subcellularLocation>
        <location evidence="1">Cell membrane</location>
        <topology evidence="1">Multi-pass membrane protein</topology>
    </subcellularLocation>
</comment>
<dbReference type="PANTHER" id="PTHR23542:SF1">
    <property type="entry name" value="MAJOR FACILITATOR SUPERFAMILY (MFS) PROFILE DOMAIN-CONTAINING PROTEIN"/>
    <property type="match status" value="1"/>
</dbReference>
<dbReference type="InterPro" id="IPR020846">
    <property type="entry name" value="MFS_dom"/>
</dbReference>
<protein>
    <recommendedName>
        <fullName evidence="5">Major facilitator superfamily (MFS) profile domain-containing protein</fullName>
    </recommendedName>
</protein>
<dbReference type="OrthoDB" id="9180256at2"/>
<keyword evidence="3" id="KW-1133">Transmembrane helix</keyword>
<keyword evidence="4" id="KW-0472">Membrane</keyword>
<dbReference type="AlphaFoldDB" id="A0A369M5M0"/>
<sequence length="412" mass="43011">MKNFDRGVYRAVLKVREAYAFDAGGILMRVYAYMATIGSISMLTLAGYSFFLAGTVSSTIALATFLISPRVSKLVDERGQHAVVPKAAVVTLVGLALMLATVSLGGPIALCYVAAVLMGFIPNAQALTRARWTYLVRAGRLGEDAPTLKTVFSYEGIIDDVAFMVGPAASIALAAALFPAAGMLAGGVCFAVGVVVLTLSRSTEPTVGSVGAGEPPKHRRSIIATSSVVRVLFALMFFLGAFYGVFDTATVSLAEDVGNPSAASVILIVAACVSIASGFLFGMIRLTIPQYAQLAAVSLLVGCAYGTMVFIGSIESLFVVSTVAAMFYAPFFITANATCERMVPGDRLTEAITWMNSGSICGLAFGPTLGGALIDQLGTTASFGFGAVLAVMVPVIAFACLPLLKRHERQPR</sequence>
<dbReference type="InterPro" id="IPR036259">
    <property type="entry name" value="MFS_trans_sf"/>
</dbReference>
<keyword evidence="2" id="KW-0812">Transmembrane</keyword>
<dbReference type="GeneID" id="78358282"/>
<evidence type="ECO:0000256" key="3">
    <source>
        <dbReference type="ARBA" id="ARBA00022989"/>
    </source>
</evidence>
<dbReference type="PROSITE" id="PS50850">
    <property type="entry name" value="MFS"/>
    <property type="match status" value="1"/>
</dbReference>
<evidence type="ECO:0000313" key="7">
    <source>
        <dbReference type="Proteomes" id="UP000254000"/>
    </source>
</evidence>
<proteinExistence type="predicted"/>
<dbReference type="InterPro" id="IPR011701">
    <property type="entry name" value="MFS"/>
</dbReference>
<dbReference type="EMBL" id="PPTS01000001">
    <property type="protein sequence ID" value="RDB67041.1"/>
    <property type="molecule type" value="Genomic_DNA"/>
</dbReference>
<dbReference type="Gene3D" id="1.20.1250.20">
    <property type="entry name" value="MFS general substrate transporter like domains"/>
    <property type="match status" value="1"/>
</dbReference>
<gene>
    <name evidence="6" type="ORF">C1877_00935</name>
</gene>
<feature type="domain" description="Major facilitator superfamily (MFS) profile" evidence="5">
    <location>
        <begin position="228"/>
        <end position="412"/>
    </location>
</feature>
<dbReference type="GO" id="GO:0005886">
    <property type="term" value="C:plasma membrane"/>
    <property type="evidence" value="ECO:0007669"/>
    <property type="project" value="UniProtKB-SubCell"/>
</dbReference>
<keyword evidence="7" id="KW-1185">Reference proteome</keyword>
<dbReference type="RefSeq" id="WP_114568106.1">
    <property type="nucleotide sequence ID" value="NZ_CABMMS010000001.1"/>
</dbReference>
<dbReference type="GO" id="GO:0022857">
    <property type="term" value="F:transmembrane transporter activity"/>
    <property type="evidence" value="ECO:0007669"/>
    <property type="project" value="InterPro"/>
</dbReference>
<evidence type="ECO:0000313" key="6">
    <source>
        <dbReference type="EMBL" id="RDB67041.1"/>
    </source>
</evidence>
<reference evidence="6 7" key="1">
    <citation type="journal article" date="2018" name="Elife">
        <title>Discovery and characterization of a prevalent human gut bacterial enzyme sufficient for the inactivation of a family of plant toxins.</title>
        <authorList>
            <person name="Koppel N."/>
            <person name="Bisanz J.E."/>
            <person name="Pandelia M.E."/>
            <person name="Turnbaugh P.J."/>
            <person name="Balskus E.P."/>
        </authorList>
    </citation>
    <scope>NUCLEOTIDE SEQUENCE [LARGE SCALE GENOMIC DNA]</scope>
    <source>
        <strain evidence="6 7">3C</strain>
    </source>
</reference>
<organism evidence="6 7">
    <name type="scientific">Gordonibacter pamelaeae</name>
    <dbReference type="NCBI Taxonomy" id="471189"/>
    <lineage>
        <taxon>Bacteria</taxon>
        <taxon>Bacillati</taxon>
        <taxon>Actinomycetota</taxon>
        <taxon>Coriobacteriia</taxon>
        <taxon>Eggerthellales</taxon>
        <taxon>Eggerthellaceae</taxon>
        <taxon>Gordonibacter</taxon>
    </lineage>
</organism>
<name>A0A369M5M0_9ACTN</name>
<dbReference type="SUPFAM" id="SSF103473">
    <property type="entry name" value="MFS general substrate transporter"/>
    <property type="match status" value="1"/>
</dbReference>
<dbReference type="Proteomes" id="UP000254000">
    <property type="component" value="Unassembled WGS sequence"/>
</dbReference>